<evidence type="ECO:0000313" key="3">
    <source>
        <dbReference type="EMBL" id="CAL1168074.1"/>
    </source>
</evidence>
<accession>A0A9P1GL16</accession>
<reference evidence="2" key="1">
    <citation type="submission" date="2022-10" db="EMBL/GenBank/DDBJ databases">
        <authorList>
            <person name="Chen Y."/>
            <person name="Dougan E. K."/>
            <person name="Chan C."/>
            <person name="Rhodes N."/>
            <person name="Thang M."/>
        </authorList>
    </citation>
    <scope>NUCLEOTIDE SEQUENCE</scope>
</reference>
<dbReference type="AlphaFoldDB" id="A0A9P1GL16"/>
<proteinExistence type="predicted"/>
<reference evidence="3" key="2">
    <citation type="submission" date="2024-04" db="EMBL/GenBank/DDBJ databases">
        <authorList>
            <person name="Chen Y."/>
            <person name="Shah S."/>
            <person name="Dougan E. K."/>
            <person name="Thang M."/>
            <person name="Chan C."/>
        </authorList>
    </citation>
    <scope>NUCLEOTIDE SEQUENCE [LARGE SCALE GENOMIC DNA]</scope>
</reference>
<sequence>MASEAVEVEESPQRGTQADSPGRRSEKPSPAKPLKKPSSKEVPKAKAKASSKGESKKKASAKSKSVMKTIKKKPAAARHEVETKPKSSKGNKGLMKKPAAAPGKSGAAGIGSSSSWKEGIVRETSNATDQDAEQPEEEHGNFEEDPVLEDGEVHEIRDRTKNQKFQTMLANGELPPFIQKEWERVSKLRSGKRECQTAIINAIYDHSAAGRLILNTDKAIFESMRSDYQDTKSKKQLKTLPLLLFCGKFRLTPEQVQQGLREGQFMEVETPNGTEYGWRQSTFSEIKGVKTATGYKMSEEGDQDTMQKYTEMTQCWKSGIKRPQSIASGSNQLAICDVESPLSQEEWVVAQKQLQSAFAALDQQEKNAMRHMGVIEQNEDEPLKAAIQEVRRVKAEISHVQSFKELPSGMKLTLKTYNDFLHTQGQICESQEDVIAGIKGQLDQRAKRAKRT</sequence>
<organism evidence="2">
    <name type="scientific">Cladocopium goreaui</name>
    <dbReference type="NCBI Taxonomy" id="2562237"/>
    <lineage>
        <taxon>Eukaryota</taxon>
        <taxon>Sar</taxon>
        <taxon>Alveolata</taxon>
        <taxon>Dinophyceae</taxon>
        <taxon>Suessiales</taxon>
        <taxon>Symbiodiniaceae</taxon>
        <taxon>Cladocopium</taxon>
    </lineage>
</organism>
<gene>
    <name evidence="2" type="ORF">C1SCF055_LOCUS39586</name>
</gene>
<name>A0A9P1GL16_9DINO</name>
<evidence type="ECO:0000313" key="4">
    <source>
        <dbReference type="Proteomes" id="UP001152797"/>
    </source>
</evidence>
<dbReference type="EMBL" id="CAMXCT010006495">
    <property type="protein sequence ID" value="CAI4014699.1"/>
    <property type="molecule type" value="Genomic_DNA"/>
</dbReference>
<feature type="compositionally biased region" description="Acidic residues" evidence="1">
    <location>
        <begin position="1"/>
        <end position="10"/>
    </location>
</feature>
<evidence type="ECO:0000313" key="2">
    <source>
        <dbReference type="EMBL" id="CAI4014699.1"/>
    </source>
</evidence>
<feature type="compositionally biased region" description="Low complexity" evidence="1">
    <location>
        <begin position="96"/>
        <end position="115"/>
    </location>
</feature>
<protein>
    <submittedName>
        <fullName evidence="2">Uncharacterized protein</fullName>
    </submittedName>
</protein>
<dbReference type="Proteomes" id="UP001152797">
    <property type="component" value="Unassembled WGS sequence"/>
</dbReference>
<comment type="caution">
    <text evidence="2">The sequence shown here is derived from an EMBL/GenBank/DDBJ whole genome shotgun (WGS) entry which is preliminary data.</text>
</comment>
<dbReference type="EMBL" id="CAMXCT030006495">
    <property type="protein sequence ID" value="CAL4802011.1"/>
    <property type="molecule type" value="Genomic_DNA"/>
</dbReference>
<feature type="region of interest" description="Disordered" evidence="1">
    <location>
        <begin position="1"/>
        <end position="150"/>
    </location>
</feature>
<keyword evidence="4" id="KW-1185">Reference proteome</keyword>
<evidence type="ECO:0000256" key="1">
    <source>
        <dbReference type="SAM" id="MobiDB-lite"/>
    </source>
</evidence>
<dbReference type="EMBL" id="CAMXCT020006495">
    <property type="protein sequence ID" value="CAL1168074.1"/>
    <property type="molecule type" value="Genomic_DNA"/>
</dbReference>